<proteinExistence type="predicted"/>
<name>A0AAW2XSI8_9LAMI</name>
<evidence type="ECO:0000256" key="1">
    <source>
        <dbReference type="SAM" id="MobiDB-lite"/>
    </source>
</evidence>
<feature type="region of interest" description="Disordered" evidence="1">
    <location>
        <begin position="167"/>
        <end position="187"/>
    </location>
</feature>
<organism evidence="2">
    <name type="scientific">Sesamum latifolium</name>
    <dbReference type="NCBI Taxonomy" id="2727402"/>
    <lineage>
        <taxon>Eukaryota</taxon>
        <taxon>Viridiplantae</taxon>
        <taxon>Streptophyta</taxon>
        <taxon>Embryophyta</taxon>
        <taxon>Tracheophyta</taxon>
        <taxon>Spermatophyta</taxon>
        <taxon>Magnoliopsida</taxon>
        <taxon>eudicotyledons</taxon>
        <taxon>Gunneridae</taxon>
        <taxon>Pentapetalae</taxon>
        <taxon>asterids</taxon>
        <taxon>lamiids</taxon>
        <taxon>Lamiales</taxon>
        <taxon>Pedaliaceae</taxon>
        <taxon>Sesamum</taxon>
    </lineage>
</organism>
<reference evidence="2" key="2">
    <citation type="journal article" date="2024" name="Plant">
        <title>Genomic evolution and insights into agronomic trait innovations of Sesamum species.</title>
        <authorList>
            <person name="Miao H."/>
            <person name="Wang L."/>
            <person name="Qu L."/>
            <person name="Liu H."/>
            <person name="Sun Y."/>
            <person name="Le M."/>
            <person name="Wang Q."/>
            <person name="Wei S."/>
            <person name="Zheng Y."/>
            <person name="Lin W."/>
            <person name="Duan Y."/>
            <person name="Cao H."/>
            <person name="Xiong S."/>
            <person name="Wang X."/>
            <person name="Wei L."/>
            <person name="Li C."/>
            <person name="Ma Q."/>
            <person name="Ju M."/>
            <person name="Zhao R."/>
            <person name="Li G."/>
            <person name="Mu C."/>
            <person name="Tian Q."/>
            <person name="Mei H."/>
            <person name="Zhang T."/>
            <person name="Gao T."/>
            <person name="Zhang H."/>
        </authorList>
    </citation>
    <scope>NUCLEOTIDE SEQUENCE</scope>
    <source>
        <strain evidence="2">KEN1</strain>
    </source>
</reference>
<feature type="compositionally biased region" description="Basic and acidic residues" evidence="1">
    <location>
        <begin position="55"/>
        <end position="76"/>
    </location>
</feature>
<evidence type="ECO:0000313" key="2">
    <source>
        <dbReference type="EMBL" id="KAL0455261.1"/>
    </source>
</evidence>
<dbReference type="InterPro" id="IPR039136">
    <property type="entry name" value="NUFIP1-like"/>
</dbReference>
<dbReference type="GO" id="GO:0005634">
    <property type="term" value="C:nucleus"/>
    <property type="evidence" value="ECO:0007669"/>
    <property type="project" value="TreeGrafter"/>
</dbReference>
<dbReference type="GO" id="GO:0003723">
    <property type="term" value="F:RNA binding"/>
    <property type="evidence" value="ECO:0007669"/>
    <property type="project" value="InterPro"/>
</dbReference>
<feature type="region of interest" description="Disordered" evidence="1">
    <location>
        <begin position="55"/>
        <end position="93"/>
    </location>
</feature>
<gene>
    <name evidence="2" type="ORF">Slati_0865300</name>
</gene>
<accession>A0AAW2XSI8</accession>
<dbReference type="PANTHER" id="PTHR13309:SF0">
    <property type="entry name" value="FMR1-INTERACTING PROTEIN NUFIP1"/>
    <property type="match status" value="1"/>
</dbReference>
<feature type="compositionally biased region" description="Polar residues" evidence="1">
    <location>
        <begin position="178"/>
        <end position="187"/>
    </location>
</feature>
<dbReference type="EMBL" id="JACGWN010000003">
    <property type="protein sequence ID" value="KAL0455261.1"/>
    <property type="molecule type" value="Genomic_DNA"/>
</dbReference>
<dbReference type="GO" id="GO:0000492">
    <property type="term" value="P:box C/D snoRNP assembly"/>
    <property type="evidence" value="ECO:0007669"/>
    <property type="project" value="TreeGrafter"/>
</dbReference>
<dbReference type="PANTHER" id="PTHR13309">
    <property type="entry name" value="NUCLEAR FRAGILE X MENTAL RETARDATION PROTEIN INTERACTING PROTEIN 1"/>
    <property type="match status" value="1"/>
</dbReference>
<reference evidence="2" key="1">
    <citation type="submission" date="2020-06" db="EMBL/GenBank/DDBJ databases">
        <authorList>
            <person name="Li T."/>
            <person name="Hu X."/>
            <person name="Zhang T."/>
            <person name="Song X."/>
            <person name="Zhang H."/>
            <person name="Dai N."/>
            <person name="Sheng W."/>
            <person name="Hou X."/>
            <person name="Wei L."/>
        </authorList>
    </citation>
    <scope>NUCLEOTIDE SEQUENCE</scope>
    <source>
        <strain evidence="2">KEN1</strain>
        <tissue evidence="2">Leaf</tissue>
    </source>
</reference>
<comment type="caution">
    <text evidence="2">The sequence shown here is derived from an EMBL/GenBank/DDBJ whole genome shotgun (WGS) entry which is preliminary data.</text>
</comment>
<sequence>MYLSQQLKEVLAKQAELGCEVAEIPSCYLSDSETQTGRRQQANKVFGKRERFPNKFDKKGKFHQSDRFSKRQKPENDGLANLPDKSGRFTKKQKLANGCTTKPCTSNKEPSLLKKLLNSDIERDKKHLLQVFRFMVMNSFFEDWPEKPLKFPVVVVKESGDVSELVEEPQAAEGDTPDGNSPVCTGNFKNSSHGGVDALDKNAASCSRIYAVAEDECAKPQEENKIMD</sequence>
<protein>
    <submittedName>
        <fullName evidence="2">Uncharacterized protein</fullName>
    </submittedName>
</protein>
<dbReference type="AlphaFoldDB" id="A0AAW2XSI8"/>